<evidence type="ECO:0000256" key="1">
    <source>
        <dbReference type="SAM" id="MobiDB-lite"/>
    </source>
</evidence>
<protein>
    <submittedName>
        <fullName evidence="2">Uncharacterized protein</fullName>
    </submittedName>
</protein>
<feature type="non-terminal residue" evidence="2">
    <location>
        <position position="142"/>
    </location>
</feature>
<name>A0A0V1GTB0_TRIPS</name>
<comment type="caution">
    <text evidence="2">The sequence shown here is derived from an EMBL/GenBank/DDBJ whole genome shotgun (WGS) entry which is preliminary data.</text>
</comment>
<feature type="non-terminal residue" evidence="2">
    <location>
        <position position="1"/>
    </location>
</feature>
<reference evidence="2 3" key="1">
    <citation type="submission" date="2015-01" db="EMBL/GenBank/DDBJ databases">
        <title>Evolution of Trichinella species and genotypes.</title>
        <authorList>
            <person name="Korhonen P.K."/>
            <person name="Edoardo P."/>
            <person name="Giuseppe L.R."/>
            <person name="Gasser R.B."/>
        </authorList>
    </citation>
    <scope>NUCLEOTIDE SEQUENCE [LARGE SCALE GENOMIC DNA]</scope>
    <source>
        <strain evidence="2">ISS176</strain>
    </source>
</reference>
<dbReference type="AlphaFoldDB" id="A0A0V1GTB0"/>
<gene>
    <name evidence="2" type="ORF">T4C_14001</name>
</gene>
<proteinExistence type="predicted"/>
<dbReference type="EMBL" id="JYDV01000878">
    <property type="protein sequence ID" value="KRZ01453.1"/>
    <property type="molecule type" value="Genomic_DNA"/>
</dbReference>
<feature type="region of interest" description="Disordered" evidence="1">
    <location>
        <begin position="92"/>
        <end position="113"/>
    </location>
</feature>
<evidence type="ECO:0000313" key="3">
    <source>
        <dbReference type="Proteomes" id="UP000054826"/>
    </source>
</evidence>
<dbReference type="Proteomes" id="UP000054826">
    <property type="component" value="Unassembled WGS sequence"/>
</dbReference>
<accession>A0A0V1GTB0</accession>
<sequence length="142" mass="14921">LQPVRKDLLFVMRPLPDSSVDEGCGSIFKHNCNINPVYPEIGEPPAHDGLQASLDRVMAGLVSGGAELSAVLQDVRQGLSVVSAPPTALASGQRKAQCGEAGVPPGRDETGRRPVEYNTARGFPLALALEPGVQMASLDRPP</sequence>
<organism evidence="2 3">
    <name type="scientific">Trichinella pseudospiralis</name>
    <name type="common">Parasitic roundworm</name>
    <dbReference type="NCBI Taxonomy" id="6337"/>
    <lineage>
        <taxon>Eukaryota</taxon>
        <taxon>Metazoa</taxon>
        <taxon>Ecdysozoa</taxon>
        <taxon>Nematoda</taxon>
        <taxon>Enoplea</taxon>
        <taxon>Dorylaimia</taxon>
        <taxon>Trichinellida</taxon>
        <taxon>Trichinellidae</taxon>
        <taxon>Trichinella</taxon>
    </lineage>
</organism>
<evidence type="ECO:0000313" key="2">
    <source>
        <dbReference type="EMBL" id="KRZ01453.1"/>
    </source>
</evidence>